<evidence type="ECO:0000313" key="3">
    <source>
        <dbReference type="Proteomes" id="UP000198851"/>
    </source>
</evidence>
<dbReference type="AlphaFoldDB" id="A0A1I4F1J6"/>
<gene>
    <name evidence="2" type="ORF">SAMN04488036_105150</name>
</gene>
<keyword evidence="1" id="KW-0472">Membrane</keyword>
<keyword evidence="1" id="KW-1133">Transmembrane helix</keyword>
<protein>
    <submittedName>
        <fullName evidence="2">Uncharacterized protein</fullName>
    </submittedName>
</protein>
<reference evidence="3" key="1">
    <citation type="submission" date="2016-10" db="EMBL/GenBank/DDBJ databases">
        <authorList>
            <person name="Varghese N."/>
            <person name="Submissions S."/>
        </authorList>
    </citation>
    <scope>NUCLEOTIDE SEQUENCE [LARGE SCALE GENOMIC DNA]</scope>
    <source>
        <strain evidence="3">DSM 28453</strain>
    </source>
</reference>
<dbReference type="STRING" id="1280847.SAMN04488036_105150"/>
<evidence type="ECO:0000313" key="2">
    <source>
        <dbReference type="EMBL" id="SFL11838.1"/>
    </source>
</evidence>
<feature type="transmembrane region" description="Helical" evidence="1">
    <location>
        <begin position="162"/>
        <end position="183"/>
    </location>
</feature>
<accession>A0A1I4F1J6</accession>
<dbReference type="EMBL" id="FOSZ01000005">
    <property type="protein sequence ID" value="SFL11838.1"/>
    <property type="molecule type" value="Genomic_DNA"/>
</dbReference>
<keyword evidence="3" id="KW-1185">Reference proteome</keyword>
<keyword evidence="1" id="KW-0812">Transmembrane</keyword>
<proteinExistence type="predicted"/>
<dbReference type="OrthoDB" id="7875742at2"/>
<evidence type="ECO:0000256" key="1">
    <source>
        <dbReference type="SAM" id="Phobius"/>
    </source>
</evidence>
<organism evidence="2 3">
    <name type="scientific">Shimia haliotis</name>
    <dbReference type="NCBI Taxonomy" id="1280847"/>
    <lineage>
        <taxon>Bacteria</taxon>
        <taxon>Pseudomonadati</taxon>
        <taxon>Pseudomonadota</taxon>
        <taxon>Alphaproteobacteria</taxon>
        <taxon>Rhodobacterales</taxon>
        <taxon>Roseobacteraceae</taxon>
    </lineage>
</organism>
<dbReference type="RefSeq" id="WP_139216204.1">
    <property type="nucleotide sequence ID" value="NZ_FOSZ01000005.1"/>
</dbReference>
<name>A0A1I4F1J6_9RHOB</name>
<sequence length="186" mass="20326">MHVSASERGLVRLFAVDLPSDEVEAFREAVTDEDGEIIDWPLGKALGTTDLDEDFVELFNVNDLEGLGLPGYMVQGLGISEHDVMEDVRRLSAQRGWILVVLSSAFGRSEQTLAPHRPLRWLGTYKEEGARVRYEPLPDAGAKGAPLAPPTPEPQRNPYKTVLLAILALPAAALVLGLLFLWGTTP</sequence>
<dbReference type="Proteomes" id="UP000198851">
    <property type="component" value="Unassembled WGS sequence"/>
</dbReference>